<dbReference type="OrthoDB" id="529205at2759"/>
<dbReference type="GeneID" id="27310322"/>
<dbReference type="VEuPathDB" id="FungiDB:PV09_02349"/>
<evidence type="ECO:0000313" key="2">
    <source>
        <dbReference type="EMBL" id="KIW06637.1"/>
    </source>
</evidence>
<name>A0A0D1Z0Z3_9PEZI</name>
<proteinExistence type="predicted"/>
<dbReference type="Proteomes" id="UP000053259">
    <property type="component" value="Unassembled WGS sequence"/>
</dbReference>
<keyword evidence="3" id="KW-1185">Reference proteome</keyword>
<organism evidence="2 3">
    <name type="scientific">Verruconis gallopava</name>
    <dbReference type="NCBI Taxonomy" id="253628"/>
    <lineage>
        <taxon>Eukaryota</taxon>
        <taxon>Fungi</taxon>
        <taxon>Dikarya</taxon>
        <taxon>Ascomycota</taxon>
        <taxon>Pezizomycotina</taxon>
        <taxon>Dothideomycetes</taxon>
        <taxon>Pleosporomycetidae</taxon>
        <taxon>Venturiales</taxon>
        <taxon>Sympoventuriaceae</taxon>
        <taxon>Verruconis</taxon>
    </lineage>
</organism>
<gene>
    <name evidence="2" type="ORF">PV09_02349</name>
</gene>
<dbReference type="InParanoid" id="A0A0D1Z0Z3"/>
<evidence type="ECO:0000256" key="1">
    <source>
        <dbReference type="SAM" id="MobiDB-lite"/>
    </source>
</evidence>
<reference evidence="2 3" key="1">
    <citation type="submission" date="2015-01" db="EMBL/GenBank/DDBJ databases">
        <title>The Genome Sequence of Ochroconis gallopava CBS43764.</title>
        <authorList>
            <consortium name="The Broad Institute Genomics Platform"/>
            <person name="Cuomo C."/>
            <person name="de Hoog S."/>
            <person name="Gorbushina A."/>
            <person name="Stielow B."/>
            <person name="Teixiera M."/>
            <person name="Abouelleil A."/>
            <person name="Chapman S.B."/>
            <person name="Priest M."/>
            <person name="Young S.K."/>
            <person name="Wortman J."/>
            <person name="Nusbaum C."/>
            <person name="Birren B."/>
        </authorList>
    </citation>
    <scope>NUCLEOTIDE SEQUENCE [LARGE SCALE GENOMIC DNA]</scope>
    <source>
        <strain evidence="2 3">CBS 43764</strain>
    </source>
</reference>
<dbReference type="RefSeq" id="XP_016216506.1">
    <property type="nucleotide sequence ID" value="XM_016355370.1"/>
</dbReference>
<protein>
    <submittedName>
        <fullName evidence="2">Uncharacterized protein</fullName>
    </submittedName>
</protein>
<dbReference type="EMBL" id="KN847534">
    <property type="protein sequence ID" value="KIW06637.1"/>
    <property type="molecule type" value="Genomic_DNA"/>
</dbReference>
<feature type="compositionally biased region" description="Basic and acidic residues" evidence="1">
    <location>
        <begin position="37"/>
        <end position="56"/>
    </location>
</feature>
<dbReference type="HOGENOM" id="CLU_121514_3_1_1"/>
<feature type="region of interest" description="Disordered" evidence="1">
    <location>
        <begin position="37"/>
        <end position="107"/>
    </location>
</feature>
<dbReference type="AlphaFoldDB" id="A0A0D1Z0Z3"/>
<sequence>MAALRQSVQRSYFRFSTFNVPRATFSTSARLAAVKEDKLHTEGRGEEIETHKQDQLKKKKEGKQHWQDELASNSESIIKAERGEIDASSETIQKLQEESAKAAKQKV</sequence>
<evidence type="ECO:0000313" key="3">
    <source>
        <dbReference type="Proteomes" id="UP000053259"/>
    </source>
</evidence>
<accession>A0A0D1Z0Z3</accession>